<comment type="caution">
    <text evidence="8">The sequence shown here is derived from an EMBL/GenBank/DDBJ whole genome shotgun (WGS) entry which is preliminary data.</text>
</comment>
<dbReference type="Pfam" id="PF13520">
    <property type="entry name" value="AA_permease_2"/>
    <property type="match status" value="1"/>
</dbReference>
<feature type="region of interest" description="Disordered" evidence="6">
    <location>
        <begin position="1"/>
        <end position="31"/>
    </location>
</feature>
<keyword evidence="5 7" id="KW-0472">Membrane</keyword>
<dbReference type="EMBL" id="QGMH01000021">
    <property type="protein sequence ID" value="TVY29203.1"/>
    <property type="molecule type" value="Genomic_DNA"/>
</dbReference>
<accession>A0A8H8R620</accession>
<evidence type="ECO:0000256" key="1">
    <source>
        <dbReference type="ARBA" id="ARBA00004141"/>
    </source>
</evidence>
<dbReference type="RefSeq" id="XP_031007991.1">
    <property type="nucleotide sequence ID" value="XM_031147694.1"/>
</dbReference>
<proteinExistence type="predicted"/>
<dbReference type="GeneID" id="41982917"/>
<reference evidence="8 9" key="1">
    <citation type="submission" date="2018-05" db="EMBL/GenBank/DDBJ databases">
        <title>Genome sequencing and assembly of the regulated plant pathogen Lachnellula willkommii and related sister species for the development of diagnostic species identification markers.</title>
        <authorList>
            <person name="Giroux E."/>
            <person name="Bilodeau G."/>
        </authorList>
    </citation>
    <scope>NUCLEOTIDE SEQUENCE [LARGE SCALE GENOMIC DNA]</scope>
    <source>
        <strain evidence="8 9">CBS 185.66</strain>
    </source>
</reference>
<dbReference type="GO" id="GO:0016020">
    <property type="term" value="C:membrane"/>
    <property type="evidence" value="ECO:0007669"/>
    <property type="project" value="UniProtKB-SubCell"/>
</dbReference>
<dbReference type="Proteomes" id="UP000431533">
    <property type="component" value="Unassembled WGS sequence"/>
</dbReference>
<comment type="subcellular location">
    <subcellularLocation>
        <location evidence="1">Membrane</location>
        <topology evidence="1">Multi-pass membrane protein</topology>
    </subcellularLocation>
</comment>
<feature type="transmembrane region" description="Helical" evidence="7">
    <location>
        <begin position="387"/>
        <end position="407"/>
    </location>
</feature>
<feature type="transmembrane region" description="Helical" evidence="7">
    <location>
        <begin position="336"/>
        <end position="366"/>
    </location>
</feature>
<name>A0A8H8R620_9HELO</name>
<feature type="transmembrane region" description="Helical" evidence="7">
    <location>
        <begin position="54"/>
        <end position="76"/>
    </location>
</feature>
<feature type="transmembrane region" description="Helical" evidence="7">
    <location>
        <begin position="208"/>
        <end position="226"/>
    </location>
</feature>
<dbReference type="PANTHER" id="PTHR45649">
    <property type="entry name" value="AMINO-ACID PERMEASE BAT1"/>
    <property type="match status" value="1"/>
</dbReference>
<dbReference type="InterPro" id="IPR002293">
    <property type="entry name" value="AA/rel_permease1"/>
</dbReference>
<feature type="transmembrane region" description="Helical" evidence="7">
    <location>
        <begin position="413"/>
        <end position="439"/>
    </location>
</feature>
<evidence type="ECO:0000256" key="2">
    <source>
        <dbReference type="ARBA" id="ARBA00022448"/>
    </source>
</evidence>
<evidence type="ECO:0000256" key="3">
    <source>
        <dbReference type="ARBA" id="ARBA00022692"/>
    </source>
</evidence>
<dbReference type="AlphaFoldDB" id="A0A8H8R620"/>
<feature type="transmembrane region" description="Helical" evidence="7">
    <location>
        <begin position="488"/>
        <end position="509"/>
    </location>
</feature>
<keyword evidence="2" id="KW-0813">Transport</keyword>
<evidence type="ECO:0000313" key="8">
    <source>
        <dbReference type="EMBL" id="TVY29203.1"/>
    </source>
</evidence>
<organism evidence="8 9">
    <name type="scientific">Lachnellula hyalina</name>
    <dbReference type="NCBI Taxonomy" id="1316788"/>
    <lineage>
        <taxon>Eukaryota</taxon>
        <taxon>Fungi</taxon>
        <taxon>Dikarya</taxon>
        <taxon>Ascomycota</taxon>
        <taxon>Pezizomycotina</taxon>
        <taxon>Leotiomycetes</taxon>
        <taxon>Helotiales</taxon>
        <taxon>Lachnaceae</taxon>
        <taxon>Lachnellula</taxon>
    </lineage>
</organism>
<feature type="transmembrane region" description="Helical" evidence="7">
    <location>
        <begin position="177"/>
        <end position="201"/>
    </location>
</feature>
<dbReference type="GO" id="GO:0022857">
    <property type="term" value="F:transmembrane transporter activity"/>
    <property type="evidence" value="ECO:0007669"/>
    <property type="project" value="InterPro"/>
</dbReference>
<keyword evidence="9" id="KW-1185">Reference proteome</keyword>
<dbReference type="Gene3D" id="1.20.1740.10">
    <property type="entry name" value="Amino acid/polyamine transporter I"/>
    <property type="match status" value="1"/>
</dbReference>
<feature type="transmembrane region" description="Helical" evidence="7">
    <location>
        <begin position="460"/>
        <end position="482"/>
    </location>
</feature>
<protein>
    <submittedName>
        <fullName evidence="8">Choline transport protein</fullName>
    </submittedName>
</protein>
<evidence type="ECO:0000256" key="6">
    <source>
        <dbReference type="SAM" id="MobiDB-lite"/>
    </source>
</evidence>
<evidence type="ECO:0000256" key="7">
    <source>
        <dbReference type="SAM" id="Phobius"/>
    </source>
</evidence>
<keyword evidence="3 7" id="KW-0812">Transmembrane</keyword>
<dbReference type="OrthoDB" id="2417308at2759"/>
<feature type="transmembrane region" description="Helical" evidence="7">
    <location>
        <begin position="246"/>
        <end position="267"/>
    </location>
</feature>
<sequence length="537" mass="58141">MSTYPTGDAEKRMKAPMASPEITTNNNSDNSDRISIYEGEAHVDNPQPEKPFQLWSTLGIAFAITSTPIAIGTYLSVSVGVGGSPVFFFGYILAVTMNFLVCASLAEMAAVFPHSAGQIFWTAELAPAKHARGLSYIVGWLTCAGYFFWMAATILITSQLIWALVQICNSTFITQPWHFYVAYLAAGGFSFLVNVPLFRWYPYLLKGLVVYINVGALFIIIVLLVRAHPKQSAEYVFVDIVNLTGWSSNGVVFFLGLLPGLTAVNGFDCAAHMAEEMPAPHRQVPQVMLLSALCNGLGGLVMILVLMFSITNAANLLTPVGAQPVAQLLVDSLDSLALTVISVVIFIICFFFSSATVMTTFSRVWWAFAREGGVPFAGLMSRVNEKSLIPVNAVLFGFIGAALIGLIELGSSTALNAILGGAILCIFASYAIPITLSLLNKRSAFAAPHYCDLGRTFGTALNVISVCWIVFVFVWLCFPLYVPVTPQTMNFAVVVFAGIVAISGINWVCYSHKIFTTPEAVIVSGRRESLPHLKLEA</sequence>
<feature type="transmembrane region" description="Helical" evidence="7">
    <location>
        <begin position="133"/>
        <end position="165"/>
    </location>
</feature>
<evidence type="ECO:0000256" key="4">
    <source>
        <dbReference type="ARBA" id="ARBA00022989"/>
    </source>
</evidence>
<feature type="transmembrane region" description="Helical" evidence="7">
    <location>
        <begin position="287"/>
        <end position="310"/>
    </location>
</feature>
<gene>
    <name evidence="8" type="primary">HNM1_2</name>
    <name evidence="8" type="ORF">LHYA1_G002719</name>
</gene>
<feature type="transmembrane region" description="Helical" evidence="7">
    <location>
        <begin position="88"/>
        <end position="112"/>
    </location>
</feature>
<dbReference type="PANTHER" id="PTHR45649:SF16">
    <property type="entry name" value="7-KETO 8-AMINOPELARGONIC ACID TRANSPORTER"/>
    <property type="match status" value="1"/>
</dbReference>
<evidence type="ECO:0000313" key="9">
    <source>
        <dbReference type="Proteomes" id="UP000431533"/>
    </source>
</evidence>
<keyword evidence="4 7" id="KW-1133">Transmembrane helix</keyword>
<evidence type="ECO:0000256" key="5">
    <source>
        <dbReference type="ARBA" id="ARBA00023136"/>
    </source>
</evidence>
<dbReference type="PIRSF" id="PIRSF006060">
    <property type="entry name" value="AA_transporter"/>
    <property type="match status" value="1"/>
</dbReference>